<keyword evidence="2" id="KW-0548">Nucleotidyltransferase</keyword>
<keyword evidence="5" id="KW-1185">Reference proteome</keyword>
<keyword evidence="4" id="KW-0418">Kinase</keyword>
<dbReference type="EMBL" id="QLLN01000002">
    <property type="protein sequence ID" value="RAJ14164.1"/>
    <property type="molecule type" value="Genomic_DNA"/>
</dbReference>
<evidence type="ECO:0000256" key="1">
    <source>
        <dbReference type="ARBA" id="ARBA00022679"/>
    </source>
</evidence>
<keyword evidence="1" id="KW-0808">Transferase</keyword>
<name>A0A327RF45_9FLAO</name>
<dbReference type="Pfam" id="PF00483">
    <property type="entry name" value="NTP_transferase"/>
    <property type="match status" value="1"/>
</dbReference>
<comment type="caution">
    <text evidence="4">The sequence shown here is derived from an EMBL/GenBank/DDBJ whole genome shotgun (WGS) entry which is preliminary data.</text>
</comment>
<evidence type="ECO:0000259" key="3">
    <source>
        <dbReference type="Pfam" id="PF00483"/>
    </source>
</evidence>
<dbReference type="Proteomes" id="UP000249696">
    <property type="component" value="Unassembled WGS sequence"/>
</dbReference>
<dbReference type="InterPro" id="IPR029044">
    <property type="entry name" value="Nucleotide-diphossugar_trans"/>
</dbReference>
<reference evidence="4 5" key="1">
    <citation type="submission" date="2018-06" db="EMBL/GenBank/DDBJ databases">
        <title>Genomic Encyclopedia of Archaeal and Bacterial Type Strains, Phase II (KMG-II): from individual species to whole genera.</title>
        <authorList>
            <person name="Goeker M."/>
        </authorList>
    </citation>
    <scope>NUCLEOTIDE SEQUENCE [LARGE SCALE GENOMIC DNA]</scope>
    <source>
        <strain evidence="4 5">DSM 23522</strain>
    </source>
</reference>
<dbReference type="PANTHER" id="PTHR43584">
    <property type="entry name" value="NUCLEOTIDYL TRANSFERASE"/>
    <property type="match status" value="1"/>
</dbReference>
<dbReference type="GO" id="GO:0016301">
    <property type="term" value="F:kinase activity"/>
    <property type="evidence" value="ECO:0007669"/>
    <property type="project" value="UniProtKB-KW"/>
</dbReference>
<dbReference type="GO" id="GO:0016779">
    <property type="term" value="F:nucleotidyltransferase activity"/>
    <property type="evidence" value="ECO:0007669"/>
    <property type="project" value="UniProtKB-KW"/>
</dbReference>
<feature type="domain" description="Nucleotidyl transferase" evidence="3">
    <location>
        <begin position="6"/>
        <end position="239"/>
    </location>
</feature>
<evidence type="ECO:0000256" key="2">
    <source>
        <dbReference type="ARBA" id="ARBA00022695"/>
    </source>
</evidence>
<dbReference type="Gene3D" id="3.90.550.10">
    <property type="entry name" value="Spore Coat Polysaccharide Biosynthesis Protein SpsA, Chain A"/>
    <property type="match status" value="1"/>
</dbReference>
<dbReference type="InterPro" id="IPR050065">
    <property type="entry name" value="GlmU-like"/>
</dbReference>
<dbReference type="PANTHER" id="PTHR43584:SF5">
    <property type="entry name" value="PROTEIN LICC"/>
    <property type="match status" value="1"/>
</dbReference>
<proteinExistence type="predicted"/>
<evidence type="ECO:0000313" key="4">
    <source>
        <dbReference type="EMBL" id="RAJ14164.1"/>
    </source>
</evidence>
<sequence length="243" mass="27548">MVKDIVILAAGVGSRLRPLTDDVPKTMVKVNGEAIIERLLKQIDAIDSVTTNIKIASGYKSQILKDFVNSLELKTNIEFIENKDYNTTNNMYSLYLALSAINEKNDLVIINADCFYDKAIVEEIVKSSGNYIAIDKGIFNEESMKIKANDSNRIIGMSKTLEDNEYTFVSIDIYAFDSRNRDKIFQIASDIINSGELNSWTEVAIDLLSKDESSNLKYLDMTGKKWMEIDNHDDLRKAEEIFN</sequence>
<dbReference type="CDD" id="cd02523">
    <property type="entry name" value="PC_cytidylyltransferase"/>
    <property type="match status" value="1"/>
</dbReference>
<gene>
    <name evidence="4" type="ORF">LV92_01283</name>
</gene>
<evidence type="ECO:0000313" key="5">
    <source>
        <dbReference type="Proteomes" id="UP000249696"/>
    </source>
</evidence>
<dbReference type="AlphaFoldDB" id="A0A327RF45"/>
<dbReference type="SUPFAM" id="SSF53448">
    <property type="entry name" value="Nucleotide-diphospho-sugar transferases"/>
    <property type="match status" value="1"/>
</dbReference>
<accession>A0A327RF45</accession>
<organism evidence="4 5">
    <name type="scientific">Arenibacter echinorum</name>
    <dbReference type="NCBI Taxonomy" id="440515"/>
    <lineage>
        <taxon>Bacteria</taxon>
        <taxon>Pseudomonadati</taxon>
        <taxon>Bacteroidota</taxon>
        <taxon>Flavobacteriia</taxon>
        <taxon>Flavobacteriales</taxon>
        <taxon>Flavobacteriaceae</taxon>
        <taxon>Arenibacter</taxon>
    </lineage>
</organism>
<dbReference type="InterPro" id="IPR005835">
    <property type="entry name" value="NTP_transferase_dom"/>
</dbReference>
<protein>
    <submittedName>
        <fullName evidence="4">Choline kinase</fullName>
    </submittedName>
</protein>